<keyword evidence="2" id="KW-1185">Reference proteome</keyword>
<dbReference type="KEGG" id="kphy:AOZ06_27690"/>
<dbReference type="OrthoDB" id="3579625at2"/>
<dbReference type="Proteomes" id="UP000063699">
    <property type="component" value="Chromosome"/>
</dbReference>
<name>A0A0N9I2U3_9PSEU</name>
<accession>A0A0N9I2U3</accession>
<evidence type="ECO:0000313" key="2">
    <source>
        <dbReference type="Proteomes" id="UP000063699"/>
    </source>
</evidence>
<sequence length="60" mass="6431">MTTTCSACGWPLHELPATSTHHTSQGLLHYRRCVCGTWQVLLDDHPLAAPTPATPPSPAP</sequence>
<gene>
    <name evidence="1" type="ORF">AOZ06_27690</name>
</gene>
<dbReference type="EMBL" id="CP012752">
    <property type="protein sequence ID" value="ALG10174.1"/>
    <property type="molecule type" value="Genomic_DNA"/>
</dbReference>
<dbReference type="STRING" id="860235.AOZ06_27690"/>
<protein>
    <recommendedName>
        <fullName evidence="3">Zinc finger Ogr/Delta-type domain-containing protein</fullName>
    </recommendedName>
</protein>
<proteinExistence type="predicted"/>
<dbReference type="AlphaFoldDB" id="A0A0N9I2U3"/>
<organism evidence="1 2">
    <name type="scientific">Kibdelosporangium phytohabitans</name>
    <dbReference type="NCBI Taxonomy" id="860235"/>
    <lineage>
        <taxon>Bacteria</taxon>
        <taxon>Bacillati</taxon>
        <taxon>Actinomycetota</taxon>
        <taxon>Actinomycetes</taxon>
        <taxon>Pseudonocardiales</taxon>
        <taxon>Pseudonocardiaceae</taxon>
        <taxon>Kibdelosporangium</taxon>
    </lineage>
</organism>
<dbReference type="RefSeq" id="WP_054292077.1">
    <property type="nucleotide sequence ID" value="NZ_CP012752.1"/>
</dbReference>
<reference evidence="1 2" key="1">
    <citation type="submission" date="2015-07" db="EMBL/GenBank/DDBJ databases">
        <title>Genome sequencing of Kibdelosporangium phytohabitans.</title>
        <authorList>
            <person name="Qin S."/>
            <person name="Xing K."/>
        </authorList>
    </citation>
    <scope>NUCLEOTIDE SEQUENCE [LARGE SCALE GENOMIC DNA]</scope>
    <source>
        <strain evidence="1 2">KLBMP1111</strain>
    </source>
</reference>
<evidence type="ECO:0008006" key="3">
    <source>
        <dbReference type="Google" id="ProtNLM"/>
    </source>
</evidence>
<evidence type="ECO:0000313" key="1">
    <source>
        <dbReference type="EMBL" id="ALG10174.1"/>
    </source>
</evidence>